<dbReference type="AlphaFoldDB" id="A0A9N7TJJ9"/>
<evidence type="ECO:0000256" key="1">
    <source>
        <dbReference type="SAM" id="MobiDB-lite"/>
    </source>
</evidence>
<reference evidence="2" key="1">
    <citation type="submission" date="2020-03" db="EMBL/GenBank/DDBJ databases">
        <authorList>
            <person name="Weist P."/>
        </authorList>
    </citation>
    <scope>NUCLEOTIDE SEQUENCE</scope>
</reference>
<protein>
    <submittedName>
        <fullName evidence="2">Uncharacterized protein</fullName>
    </submittedName>
</protein>
<evidence type="ECO:0000313" key="3">
    <source>
        <dbReference type="Proteomes" id="UP001153269"/>
    </source>
</evidence>
<dbReference type="Proteomes" id="UP001153269">
    <property type="component" value="Unassembled WGS sequence"/>
</dbReference>
<proteinExistence type="predicted"/>
<comment type="caution">
    <text evidence="2">The sequence shown here is derived from an EMBL/GenBank/DDBJ whole genome shotgun (WGS) entry which is preliminary data.</text>
</comment>
<feature type="region of interest" description="Disordered" evidence="1">
    <location>
        <begin position="111"/>
        <end position="133"/>
    </location>
</feature>
<keyword evidence="3" id="KW-1185">Reference proteome</keyword>
<evidence type="ECO:0000313" key="2">
    <source>
        <dbReference type="EMBL" id="CAB1413666.1"/>
    </source>
</evidence>
<dbReference type="EMBL" id="CADEAL010000064">
    <property type="protein sequence ID" value="CAB1413666.1"/>
    <property type="molecule type" value="Genomic_DNA"/>
</dbReference>
<organism evidence="2 3">
    <name type="scientific">Pleuronectes platessa</name>
    <name type="common">European plaice</name>
    <dbReference type="NCBI Taxonomy" id="8262"/>
    <lineage>
        <taxon>Eukaryota</taxon>
        <taxon>Metazoa</taxon>
        <taxon>Chordata</taxon>
        <taxon>Craniata</taxon>
        <taxon>Vertebrata</taxon>
        <taxon>Euteleostomi</taxon>
        <taxon>Actinopterygii</taxon>
        <taxon>Neopterygii</taxon>
        <taxon>Teleostei</taxon>
        <taxon>Neoteleostei</taxon>
        <taxon>Acanthomorphata</taxon>
        <taxon>Carangaria</taxon>
        <taxon>Pleuronectiformes</taxon>
        <taxon>Pleuronectoidei</taxon>
        <taxon>Pleuronectidae</taxon>
        <taxon>Pleuronectes</taxon>
    </lineage>
</organism>
<sequence length="133" mass="14195">MLLRQLKLPLLPLRGCAGELGLSQPGSPGLRGAGHSKQVNLRRAVLDRRAVQWGVGPQRSESRWFLNNPSPCVRVTDGAIGAQHQSHLMAQQRPAMPASGSAFTGSIAGEPGAAQDTVSRHQALMTSEIKVRT</sequence>
<gene>
    <name evidence="2" type="ORF">PLEPLA_LOCUS1367</name>
</gene>
<accession>A0A9N7TJJ9</accession>
<name>A0A9N7TJJ9_PLEPL</name>